<accession>A0A8J8SZL5</accession>
<evidence type="ECO:0000313" key="1">
    <source>
        <dbReference type="EMBL" id="TNV76742.1"/>
    </source>
</evidence>
<dbReference type="Proteomes" id="UP000785679">
    <property type="component" value="Unassembled WGS sequence"/>
</dbReference>
<gene>
    <name evidence="1" type="ORF">FGO68_gene10092</name>
</gene>
<dbReference type="EMBL" id="RRYP01013037">
    <property type="protein sequence ID" value="TNV76742.1"/>
    <property type="molecule type" value="Genomic_DNA"/>
</dbReference>
<reference evidence="1" key="1">
    <citation type="submission" date="2019-06" db="EMBL/GenBank/DDBJ databases">
        <authorList>
            <person name="Zheng W."/>
        </authorList>
    </citation>
    <scope>NUCLEOTIDE SEQUENCE</scope>
    <source>
        <strain evidence="1">QDHG01</strain>
    </source>
</reference>
<proteinExistence type="predicted"/>
<comment type="caution">
    <text evidence="1">The sequence shown here is derived from an EMBL/GenBank/DDBJ whole genome shotgun (WGS) entry which is preliminary data.</text>
</comment>
<name>A0A8J8SZL5_HALGN</name>
<sequence length="125" mass="14573">MLLNPQHMPAMAGLIKTTQITILLQRICQALHLVSLYANQSRQTISLPGPKQKKLWVDATTIFTFLMLLRNRKLYLIPLNQLFMWQQRSQTGTIIMINSSFIEIIQLKGILFTNNQINRFYARQI</sequence>
<protein>
    <submittedName>
        <fullName evidence="1">Uncharacterized protein</fullName>
    </submittedName>
</protein>
<organism evidence="1 2">
    <name type="scientific">Halteria grandinella</name>
    <dbReference type="NCBI Taxonomy" id="5974"/>
    <lineage>
        <taxon>Eukaryota</taxon>
        <taxon>Sar</taxon>
        <taxon>Alveolata</taxon>
        <taxon>Ciliophora</taxon>
        <taxon>Intramacronucleata</taxon>
        <taxon>Spirotrichea</taxon>
        <taxon>Stichotrichia</taxon>
        <taxon>Sporadotrichida</taxon>
        <taxon>Halteriidae</taxon>
        <taxon>Halteria</taxon>
    </lineage>
</organism>
<dbReference type="AlphaFoldDB" id="A0A8J8SZL5"/>
<keyword evidence="2" id="KW-1185">Reference proteome</keyword>
<evidence type="ECO:0000313" key="2">
    <source>
        <dbReference type="Proteomes" id="UP000785679"/>
    </source>
</evidence>